<dbReference type="AlphaFoldDB" id="A0A8H9G2U4"/>
<organism evidence="2 3">
    <name type="scientific">Sphingobacterium cellulitidis</name>
    <dbReference type="NCBI Taxonomy" id="1768011"/>
    <lineage>
        <taxon>Bacteria</taxon>
        <taxon>Pseudomonadati</taxon>
        <taxon>Bacteroidota</taxon>
        <taxon>Sphingobacteriia</taxon>
        <taxon>Sphingobacteriales</taxon>
        <taxon>Sphingobacteriaceae</taxon>
        <taxon>Sphingobacterium</taxon>
    </lineage>
</organism>
<dbReference type="EMBL" id="BMKM01000013">
    <property type="protein sequence ID" value="GGE32915.1"/>
    <property type="molecule type" value="Genomic_DNA"/>
</dbReference>
<evidence type="ECO:0000313" key="3">
    <source>
        <dbReference type="Proteomes" id="UP000614460"/>
    </source>
</evidence>
<comment type="caution">
    <text evidence="2">The sequence shown here is derived from an EMBL/GenBank/DDBJ whole genome shotgun (WGS) entry which is preliminary data.</text>
</comment>
<feature type="chain" id="PRO_5034362876" description="Outer membrane protein beta-barrel domain-containing protein" evidence="1">
    <location>
        <begin position="29"/>
        <end position="223"/>
    </location>
</feature>
<sequence length="223" mass="24635">MSKQLLNTLKRIAVLLCLILSNSVNIFAQEQDSVISEITEFEGDFVTPTMSLNLSILAPFLHFQYETPLGPKTVLDAKVGMLAGFEFGKGSITIDINENYQSDRNSFLLAPLVSVGVKHFYNIEKRYAKGRDISNNGANYFGGRLYGFLHGWESESVNINGVVSKSSRFNNDGGVALVGLWGMNRHLGRNFNFNLELGPSVIYASNSGLSPSFWLTVGFSKTF</sequence>
<proteinExistence type="predicted"/>
<protein>
    <recommendedName>
        <fullName evidence="4">Outer membrane protein beta-barrel domain-containing protein</fullName>
    </recommendedName>
</protein>
<evidence type="ECO:0000313" key="2">
    <source>
        <dbReference type="EMBL" id="GGE32915.1"/>
    </source>
</evidence>
<feature type="signal peptide" evidence="1">
    <location>
        <begin position="1"/>
        <end position="28"/>
    </location>
</feature>
<gene>
    <name evidence="2" type="ORF">GCM10011516_33270</name>
</gene>
<evidence type="ECO:0000256" key="1">
    <source>
        <dbReference type="SAM" id="SignalP"/>
    </source>
</evidence>
<keyword evidence="1" id="KW-0732">Signal</keyword>
<evidence type="ECO:0008006" key="4">
    <source>
        <dbReference type="Google" id="ProtNLM"/>
    </source>
</evidence>
<keyword evidence="3" id="KW-1185">Reference proteome</keyword>
<name>A0A8H9G2U4_9SPHI</name>
<dbReference type="RefSeq" id="WP_094279872.1">
    <property type="nucleotide sequence ID" value="NZ_BMKM01000013.1"/>
</dbReference>
<reference evidence="2" key="1">
    <citation type="journal article" date="2014" name="Int. J. Syst. Evol. Microbiol.">
        <title>Complete genome sequence of Corynebacterium casei LMG S-19264T (=DSM 44701T), isolated from a smear-ripened cheese.</title>
        <authorList>
            <consortium name="US DOE Joint Genome Institute (JGI-PGF)"/>
            <person name="Walter F."/>
            <person name="Albersmeier A."/>
            <person name="Kalinowski J."/>
            <person name="Ruckert C."/>
        </authorList>
    </citation>
    <scope>NUCLEOTIDE SEQUENCE</scope>
    <source>
        <strain evidence="2">CGMCC 1.15966</strain>
    </source>
</reference>
<reference evidence="2" key="2">
    <citation type="submission" date="2020-09" db="EMBL/GenBank/DDBJ databases">
        <authorList>
            <person name="Sun Q."/>
            <person name="Zhou Y."/>
        </authorList>
    </citation>
    <scope>NUCLEOTIDE SEQUENCE</scope>
    <source>
        <strain evidence="2">CGMCC 1.15966</strain>
    </source>
</reference>
<dbReference type="Proteomes" id="UP000614460">
    <property type="component" value="Unassembled WGS sequence"/>
</dbReference>
<accession>A0A8H9G2U4</accession>